<dbReference type="GO" id="GO:0046930">
    <property type="term" value="C:pore complex"/>
    <property type="evidence" value="ECO:0007669"/>
    <property type="project" value="UniProtKB-KW"/>
</dbReference>
<feature type="coiled-coil region" evidence="10">
    <location>
        <begin position="218"/>
        <end position="274"/>
    </location>
</feature>
<evidence type="ECO:0000256" key="8">
    <source>
        <dbReference type="ARBA" id="ARBA00023237"/>
    </source>
</evidence>
<keyword evidence="2" id="KW-0813">Transport</keyword>
<dbReference type="Proteomes" id="UP000308713">
    <property type="component" value="Unassembled WGS sequence"/>
</dbReference>
<reference evidence="12 13" key="1">
    <citation type="submission" date="2019-05" db="EMBL/GenBank/DDBJ databases">
        <title>Tamlana fucoidanivorans sp. nov., isolated from the surface of algae collected from Fujian province in China.</title>
        <authorList>
            <person name="Li J."/>
        </authorList>
    </citation>
    <scope>NUCLEOTIDE SEQUENCE [LARGE SCALE GENOMIC DNA]</scope>
    <source>
        <strain evidence="12 13">CW2-9</strain>
    </source>
</reference>
<evidence type="ECO:0000256" key="4">
    <source>
        <dbReference type="ARBA" id="ARBA00022692"/>
    </source>
</evidence>
<evidence type="ECO:0000256" key="3">
    <source>
        <dbReference type="ARBA" id="ARBA00022452"/>
    </source>
</evidence>
<dbReference type="PROSITE" id="PS51123">
    <property type="entry name" value="OMPA_2"/>
    <property type="match status" value="1"/>
</dbReference>
<dbReference type="Gene3D" id="2.40.160.20">
    <property type="match status" value="1"/>
</dbReference>
<dbReference type="Pfam" id="PF00691">
    <property type="entry name" value="OmpA"/>
    <property type="match status" value="1"/>
</dbReference>
<dbReference type="Gene3D" id="3.30.1330.60">
    <property type="entry name" value="OmpA-like domain"/>
    <property type="match status" value="1"/>
</dbReference>
<dbReference type="AlphaFoldDB" id="A0A5C4SGI5"/>
<keyword evidence="7 9" id="KW-0472">Membrane</keyword>
<accession>A0A5C4SGI5</accession>
<keyword evidence="5" id="KW-0406">Ion transport</keyword>
<dbReference type="GO" id="GO:0006811">
    <property type="term" value="P:monoatomic ion transport"/>
    <property type="evidence" value="ECO:0007669"/>
    <property type="project" value="UniProtKB-KW"/>
</dbReference>
<dbReference type="SUPFAM" id="SSF56925">
    <property type="entry name" value="OMPA-like"/>
    <property type="match status" value="1"/>
</dbReference>
<protein>
    <submittedName>
        <fullName evidence="12">OmpA family protein</fullName>
    </submittedName>
</protein>
<keyword evidence="8" id="KW-0998">Cell outer membrane</keyword>
<organism evidence="12 13">
    <name type="scientific">Allotamlana fucoidanivorans</name>
    <dbReference type="NCBI Taxonomy" id="2583814"/>
    <lineage>
        <taxon>Bacteria</taxon>
        <taxon>Pseudomonadati</taxon>
        <taxon>Bacteroidota</taxon>
        <taxon>Flavobacteriia</taxon>
        <taxon>Flavobacteriales</taxon>
        <taxon>Flavobacteriaceae</taxon>
        <taxon>Allotamlana</taxon>
    </lineage>
</organism>
<dbReference type="InterPro" id="IPR006665">
    <property type="entry name" value="OmpA-like"/>
</dbReference>
<keyword evidence="10" id="KW-0175">Coiled coil</keyword>
<dbReference type="RefSeq" id="WP_139698329.1">
    <property type="nucleotide sequence ID" value="NZ_CP074074.1"/>
</dbReference>
<dbReference type="PANTHER" id="PTHR30329">
    <property type="entry name" value="STATOR ELEMENT OF FLAGELLAR MOTOR COMPLEX"/>
    <property type="match status" value="1"/>
</dbReference>
<evidence type="ECO:0000313" key="12">
    <source>
        <dbReference type="EMBL" id="TNJ42546.1"/>
    </source>
</evidence>
<keyword evidence="4" id="KW-0812">Transmembrane</keyword>
<evidence type="ECO:0000256" key="5">
    <source>
        <dbReference type="ARBA" id="ARBA00023065"/>
    </source>
</evidence>
<evidence type="ECO:0000259" key="11">
    <source>
        <dbReference type="PROSITE" id="PS51123"/>
    </source>
</evidence>
<feature type="domain" description="OmpA-like" evidence="11">
    <location>
        <begin position="270"/>
        <end position="392"/>
    </location>
</feature>
<keyword evidence="6" id="KW-0626">Porin</keyword>
<proteinExistence type="predicted"/>
<comment type="subcellular location">
    <subcellularLocation>
        <location evidence="1">Cell outer membrane</location>
        <topology evidence="1">Multi-pass membrane protein</topology>
    </subcellularLocation>
</comment>
<evidence type="ECO:0000256" key="1">
    <source>
        <dbReference type="ARBA" id="ARBA00004571"/>
    </source>
</evidence>
<dbReference type="EMBL" id="VDCS01000013">
    <property type="protein sequence ID" value="TNJ42546.1"/>
    <property type="molecule type" value="Genomic_DNA"/>
</dbReference>
<dbReference type="InterPro" id="IPR050330">
    <property type="entry name" value="Bact_OuterMem_StrucFunc"/>
</dbReference>
<evidence type="ECO:0000256" key="2">
    <source>
        <dbReference type="ARBA" id="ARBA00022448"/>
    </source>
</evidence>
<dbReference type="GO" id="GO:0015288">
    <property type="term" value="F:porin activity"/>
    <property type="evidence" value="ECO:0007669"/>
    <property type="project" value="UniProtKB-KW"/>
</dbReference>
<name>A0A5C4SGI5_9FLAO</name>
<keyword evidence="3" id="KW-1134">Transmembrane beta strand</keyword>
<dbReference type="OrthoDB" id="9782229at2"/>
<dbReference type="InterPro" id="IPR006664">
    <property type="entry name" value="OMP_bac"/>
</dbReference>
<dbReference type="PANTHER" id="PTHR30329:SF21">
    <property type="entry name" value="LIPOPROTEIN YIAD-RELATED"/>
    <property type="match status" value="1"/>
</dbReference>
<evidence type="ECO:0000256" key="6">
    <source>
        <dbReference type="ARBA" id="ARBA00023114"/>
    </source>
</evidence>
<evidence type="ECO:0000256" key="9">
    <source>
        <dbReference type="PROSITE-ProRule" id="PRU00473"/>
    </source>
</evidence>
<dbReference type="CDD" id="cd07185">
    <property type="entry name" value="OmpA_C-like"/>
    <property type="match status" value="1"/>
</dbReference>
<dbReference type="InterPro" id="IPR011250">
    <property type="entry name" value="OMP/PagP_B-barrel"/>
</dbReference>
<gene>
    <name evidence="12" type="ORF">FGF67_13695</name>
</gene>
<dbReference type="PRINTS" id="PR01021">
    <property type="entry name" value="OMPADOMAIN"/>
</dbReference>
<comment type="caution">
    <text evidence="12">The sequence shown here is derived from an EMBL/GenBank/DDBJ whole genome shotgun (WGS) entry which is preliminary data.</text>
</comment>
<keyword evidence="13" id="KW-1185">Reference proteome</keyword>
<evidence type="ECO:0000256" key="10">
    <source>
        <dbReference type="SAM" id="Coils"/>
    </source>
</evidence>
<dbReference type="GO" id="GO:0009279">
    <property type="term" value="C:cell outer membrane"/>
    <property type="evidence" value="ECO:0007669"/>
    <property type="project" value="UniProtKB-SubCell"/>
</dbReference>
<dbReference type="SUPFAM" id="SSF103088">
    <property type="entry name" value="OmpA-like"/>
    <property type="match status" value="1"/>
</dbReference>
<sequence length="392" mass="44188">MKLILRPIVLGVFLCFNLVISQEELKLTVKDSMVTSSWMVGLGYNFVDESGDIYVKPLEVNNHLNAVAFPSRISIGRYFENGLGIELIGTYNKYKVGQNINGNPNPVESDYYGIDSRVSYDLNKIFGETGWFDPYVGVGLGYTDSDNTPKGTFNGVVGFRTWLSDHWGFDFSSSGKWRLGGVGTDHVQHAAGVVYRFGIKKELTKKGLQKAELKESIAKENQRKLDSIERINKKKEAEALAFQREAERKKQLAKEKEEERQREILARKEQVENDISNLGVVYFKFDSFTLTNDSKQVLDALISILENHKEVNLKINGHTDSRGTREYNQKLSETRANAVKDYLIGKGINDSRIESEGFGESQLLNDCDGSKPCTDAKHGINRRIESVVVFSD</sequence>
<dbReference type="InterPro" id="IPR036737">
    <property type="entry name" value="OmpA-like_sf"/>
</dbReference>
<evidence type="ECO:0000313" key="13">
    <source>
        <dbReference type="Proteomes" id="UP000308713"/>
    </source>
</evidence>
<evidence type="ECO:0000256" key="7">
    <source>
        <dbReference type="ARBA" id="ARBA00023136"/>
    </source>
</evidence>